<dbReference type="EMBL" id="SDMP01000015">
    <property type="protein sequence ID" value="RYR07844.1"/>
    <property type="molecule type" value="Genomic_DNA"/>
</dbReference>
<keyword evidence="3" id="KW-1185">Reference proteome</keyword>
<protein>
    <recommendedName>
        <fullName evidence="1">MULE transposase domain-containing protein</fullName>
    </recommendedName>
</protein>
<comment type="caution">
    <text evidence="2">The sequence shown here is derived from an EMBL/GenBank/DDBJ whole genome shotgun (WGS) entry which is preliminary data.</text>
</comment>
<dbReference type="InterPro" id="IPR018289">
    <property type="entry name" value="MULE_transposase_dom"/>
</dbReference>
<evidence type="ECO:0000259" key="1">
    <source>
        <dbReference type="Pfam" id="PF10551"/>
    </source>
</evidence>
<reference evidence="2 3" key="1">
    <citation type="submission" date="2019-01" db="EMBL/GenBank/DDBJ databases">
        <title>Sequencing of cultivated peanut Arachis hypogaea provides insights into genome evolution and oil improvement.</title>
        <authorList>
            <person name="Chen X."/>
        </authorList>
    </citation>
    <scope>NUCLEOTIDE SEQUENCE [LARGE SCALE GENOMIC DNA]</scope>
    <source>
        <strain evidence="3">cv. Fuhuasheng</strain>
        <tissue evidence="2">Leaves</tissue>
    </source>
</reference>
<dbReference type="PANTHER" id="PTHR47718">
    <property type="entry name" value="OS01G0519700 PROTEIN"/>
    <property type="match status" value="1"/>
</dbReference>
<evidence type="ECO:0000313" key="2">
    <source>
        <dbReference type="EMBL" id="RYR07844.1"/>
    </source>
</evidence>
<dbReference type="PANTHER" id="PTHR47718:SF13">
    <property type="entry name" value="OS09G0290500 PROTEIN"/>
    <property type="match status" value="1"/>
</dbReference>
<name>A0A444Z1A9_ARAHY</name>
<dbReference type="Proteomes" id="UP000289738">
    <property type="component" value="Chromosome B05"/>
</dbReference>
<sequence>MSVRRTIENNEKAESNQAKYTNHLLQQRGIIMNHHDQSTLLGCVLMKNEDIQTFKWLFECWLHCMGGNASKGILTDQCESMQRTIEACMPTTIHWWCTWHIMKKIPSKLNSYKRHEEIEHEMSHVVWNSLTKESFDRNYNDFLMKYGLGDNK</sequence>
<dbReference type="STRING" id="3818.A0A444Z1A9"/>
<evidence type="ECO:0000313" key="3">
    <source>
        <dbReference type="Proteomes" id="UP000289738"/>
    </source>
</evidence>
<proteinExistence type="predicted"/>
<dbReference type="AlphaFoldDB" id="A0A444Z1A9"/>
<dbReference type="Pfam" id="PF10551">
    <property type="entry name" value="MULE"/>
    <property type="match status" value="1"/>
</dbReference>
<organism evidence="2 3">
    <name type="scientific">Arachis hypogaea</name>
    <name type="common">Peanut</name>
    <dbReference type="NCBI Taxonomy" id="3818"/>
    <lineage>
        <taxon>Eukaryota</taxon>
        <taxon>Viridiplantae</taxon>
        <taxon>Streptophyta</taxon>
        <taxon>Embryophyta</taxon>
        <taxon>Tracheophyta</taxon>
        <taxon>Spermatophyta</taxon>
        <taxon>Magnoliopsida</taxon>
        <taxon>eudicotyledons</taxon>
        <taxon>Gunneridae</taxon>
        <taxon>Pentapetalae</taxon>
        <taxon>rosids</taxon>
        <taxon>fabids</taxon>
        <taxon>Fabales</taxon>
        <taxon>Fabaceae</taxon>
        <taxon>Papilionoideae</taxon>
        <taxon>50 kb inversion clade</taxon>
        <taxon>dalbergioids sensu lato</taxon>
        <taxon>Dalbergieae</taxon>
        <taxon>Pterocarpus clade</taxon>
        <taxon>Arachis</taxon>
    </lineage>
</organism>
<feature type="domain" description="MULE transposase" evidence="1">
    <location>
        <begin position="19"/>
        <end position="104"/>
    </location>
</feature>
<accession>A0A444Z1A9</accession>
<gene>
    <name evidence="2" type="ORF">Ahy_B05g075315</name>
</gene>